<feature type="transmembrane region" description="Helical" evidence="1">
    <location>
        <begin position="6"/>
        <end position="23"/>
    </location>
</feature>
<feature type="transmembrane region" description="Helical" evidence="1">
    <location>
        <begin position="160"/>
        <end position="178"/>
    </location>
</feature>
<proteinExistence type="predicted"/>
<dbReference type="EMBL" id="JACJVR010000004">
    <property type="protein sequence ID" value="MBB6690008.1"/>
    <property type="molecule type" value="Genomic_DNA"/>
</dbReference>
<comment type="caution">
    <text evidence="2">The sequence shown here is derived from an EMBL/GenBank/DDBJ whole genome shotgun (WGS) entry which is preliminary data.</text>
</comment>
<keyword evidence="3" id="KW-1185">Reference proteome</keyword>
<keyword evidence="1" id="KW-0472">Membrane</keyword>
<feature type="transmembrane region" description="Helical" evidence="1">
    <location>
        <begin position="71"/>
        <end position="89"/>
    </location>
</feature>
<protein>
    <submittedName>
        <fullName evidence="2">Uncharacterized protein</fullName>
    </submittedName>
</protein>
<organism evidence="2 3">
    <name type="scientific">Cohnella xylanilytica</name>
    <dbReference type="NCBI Taxonomy" id="557555"/>
    <lineage>
        <taxon>Bacteria</taxon>
        <taxon>Bacillati</taxon>
        <taxon>Bacillota</taxon>
        <taxon>Bacilli</taxon>
        <taxon>Bacillales</taxon>
        <taxon>Paenibacillaceae</taxon>
        <taxon>Cohnella</taxon>
    </lineage>
</organism>
<dbReference type="RefSeq" id="WP_185134046.1">
    <property type="nucleotide sequence ID" value="NZ_JACJVR010000004.1"/>
</dbReference>
<feature type="transmembrane region" description="Helical" evidence="1">
    <location>
        <begin position="228"/>
        <end position="247"/>
    </location>
</feature>
<reference evidence="2 3" key="1">
    <citation type="submission" date="2020-08" db="EMBL/GenBank/DDBJ databases">
        <title>Cohnella phylogeny.</title>
        <authorList>
            <person name="Dunlap C."/>
        </authorList>
    </citation>
    <scope>NUCLEOTIDE SEQUENCE [LARGE SCALE GENOMIC DNA]</scope>
    <source>
        <strain evidence="2 3">DSM 25239</strain>
    </source>
</reference>
<keyword evidence="1" id="KW-1133">Transmembrane helix</keyword>
<feature type="transmembrane region" description="Helical" evidence="1">
    <location>
        <begin position="198"/>
        <end position="216"/>
    </location>
</feature>
<feature type="transmembrane region" description="Helical" evidence="1">
    <location>
        <begin position="122"/>
        <end position="140"/>
    </location>
</feature>
<accession>A0A841TSC0</accession>
<feature type="transmembrane region" description="Helical" evidence="1">
    <location>
        <begin position="96"/>
        <end position="116"/>
    </location>
</feature>
<feature type="transmembrane region" description="Helical" evidence="1">
    <location>
        <begin position="35"/>
        <end position="59"/>
    </location>
</feature>
<evidence type="ECO:0000256" key="1">
    <source>
        <dbReference type="SAM" id="Phobius"/>
    </source>
</evidence>
<evidence type="ECO:0000313" key="2">
    <source>
        <dbReference type="EMBL" id="MBB6690008.1"/>
    </source>
</evidence>
<dbReference type="Proteomes" id="UP000553776">
    <property type="component" value="Unassembled WGS sequence"/>
</dbReference>
<gene>
    <name evidence="2" type="ORF">H7B90_01205</name>
</gene>
<dbReference type="AlphaFoldDB" id="A0A841TSC0"/>
<sequence>MPNIVWYYGLIAIGAVIIGYTAYRKGSALDLLAYFLFTTALSWFGEAFVLFVFNAYAYQPGAYSDPFLENILGHIIANSALWAAAAVWVMRFQPSLLRMALISIGFMLVEELFLRAGVYSHHWWRTYMTGILAFGFLIAMKRWYMVLQETGSRFPRGASIWTIAWIILQTPTSVLLLFDKQFFRVNGVDNLYRDSTLFSGFLYDVAMAFVVLFFMYVPKNRYWRAAPLPILVAADAWLWKGGILVFYTL</sequence>
<name>A0A841TSC0_9BACL</name>
<evidence type="ECO:0000313" key="3">
    <source>
        <dbReference type="Proteomes" id="UP000553776"/>
    </source>
</evidence>
<keyword evidence="1" id="KW-0812">Transmembrane</keyword>